<dbReference type="PRINTS" id="PR00081">
    <property type="entry name" value="GDHRDH"/>
</dbReference>
<dbReference type="PANTHER" id="PTHR44147">
    <property type="entry name" value="DEHYDROGENASE/REDUCTASE SDR FAMILY MEMBER 1"/>
    <property type="match status" value="1"/>
</dbReference>
<dbReference type="Proteomes" id="UP000253307">
    <property type="component" value="Unassembled WGS sequence"/>
</dbReference>
<dbReference type="PANTHER" id="PTHR44147:SF2">
    <property type="entry name" value="DEHYDROGENASE_REDUCTASE SDR FAMILY MEMBER 1"/>
    <property type="match status" value="1"/>
</dbReference>
<sequence length="251" mass="27464">MIDKGKVILITGASRGVGKGIAESVGKPGDTIICVGRSVDSGTTVSQFGFEINSSLIDTASNIEKQGIECDVLPADLNLKNNIQNIQSIIEDKYDRLDMLIHAACQIHDDLVLPKPFWEKSTDLWSIIEVGLKSNYILSHALASMLIKTPKSLVVQISSHGSSCYMHGPIYGAQKAGIDKMAFDMAFDFKDHDVCSISLWSGIVLDEKTEKVSKNMDEQYAEFLKGAASQAFAGKVIRAFYDQENKMQHSG</sequence>
<dbReference type="SUPFAM" id="SSF51735">
    <property type="entry name" value="NAD(P)-binding Rossmann-fold domains"/>
    <property type="match status" value="1"/>
</dbReference>
<dbReference type="Pfam" id="PF00106">
    <property type="entry name" value="adh_short"/>
    <property type="match status" value="1"/>
</dbReference>
<dbReference type="InterPro" id="IPR036291">
    <property type="entry name" value="NAD(P)-bd_dom_sf"/>
</dbReference>
<protein>
    <submittedName>
        <fullName evidence="1">SDR family NAD(P)-dependent oxidoreductase</fullName>
    </submittedName>
</protein>
<dbReference type="InterPro" id="IPR002347">
    <property type="entry name" value="SDR_fam"/>
</dbReference>
<evidence type="ECO:0000313" key="2">
    <source>
        <dbReference type="Proteomes" id="UP000253307"/>
    </source>
</evidence>
<name>A0A368BXA9_9GAMM</name>
<reference evidence="1 2" key="1">
    <citation type="journal article" date="2018" name="Microbiome">
        <title>Fine metagenomic profile of the Mediterranean stratified and mixed water columns revealed by assembly and recruitment.</title>
        <authorList>
            <person name="Haro-Moreno J.M."/>
            <person name="Lopez-Perez M."/>
            <person name="De La Torre J.R."/>
            <person name="Picazo A."/>
            <person name="Camacho A."/>
            <person name="Rodriguez-Valera F."/>
        </authorList>
    </citation>
    <scope>NUCLEOTIDE SEQUENCE [LARGE SCALE GENOMIC DNA]</scope>
    <source>
        <strain evidence="1">MED-G82</strain>
    </source>
</reference>
<dbReference type="Gene3D" id="3.40.50.720">
    <property type="entry name" value="NAD(P)-binding Rossmann-like Domain"/>
    <property type="match status" value="1"/>
</dbReference>
<accession>A0A368BXA9</accession>
<dbReference type="EMBL" id="QOPE01000011">
    <property type="protein sequence ID" value="RCL41524.1"/>
    <property type="molecule type" value="Genomic_DNA"/>
</dbReference>
<gene>
    <name evidence="1" type="ORF">DBW96_01970</name>
</gene>
<comment type="caution">
    <text evidence="1">The sequence shown here is derived from an EMBL/GenBank/DDBJ whole genome shotgun (WGS) entry which is preliminary data.</text>
</comment>
<feature type="non-terminal residue" evidence="1">
    <location>
        <position position="251"/>
    </location>
</feature>
<proteinExistence type="predicted"/>
<organism evidence="1 2">
    <name type="scientific">SAR86 cluster bacterium</name>
    <dbReference type="NCBI Taxonomy" id="2030880"/>
    <lineage>
        <taxon>Bacteria</taxon>
        <taxon>Pseudomonadati</taxon>
        <taxon>Pseudomonadota</taxon>
        <taxon>Gammaproteobacteria</taxon>
        <taxon>SAR86 cluster</taxon>
    </lineage>
</organism>
<dbReference type="AlphaFoldDB" id="A0A368BXA9"/>
<evidence type="ECO:0000313" key="1">
    <source>
        <dbReference type="EMBL" id="RCL41524.1"/>
    </source>
</evidence>